<dbReference type="Gene3D" id="3.60.15.10">
    <property type="entry name" value="Ribonuclease Z/Hydroxyacylglutathione hydrolase-like"/>
    <property type="match status" value="1"/>
</dbReference>
<proteinExistence type="predicted"/>
<dbReference type="InterPro" id="IPR015797">
    <property type="entry name" value="NUDIX_hydrolase-like_dom_sf"/>
</dbReference>
<dbReference type="InterPro" id="IPR000086">
    <property type="entry name" value="NUDIX_hydrolase_dom"/>
</dbReference>
<feature type="domain" description="Nudix hydrolase" evidence="1">
    <location>
        <begin position="16"/>
        <end position="216"/>
    </location>
</feature>
<comment type="caution">
    <text evidence="2">The sequence shown here is derived from an EMBL/GenBank/DDBJ whole genome shotgun (WGS) entry which is preliminary data.</text>
</comment>
<dbReference type="InterPro" id="IPR036388">
    <property type="entry name" value="WH-like_DNA-bd_sf"/>
</dbReference>
<dbReference type="PROSITE" id="PS51462">
    <property type="entry name" value="NUDIX"/>
    <property type="match status" value="1"/>
</dbReference>
<evidence type="ECO:0000259" key="1">
    <source>
        <dbReference type="PROSITE" id="PS51462"/>
    </source>
</evidence>
<dbReference type="CDD" id="cd16278">
    <property type="entry name" value="metallo-hydrolase-like_MBL-fold"/>
    <property type="match status" value="1"/>
</dbReference>
<dbReference type="PANTHER" id="PTHR23131">
    <property type="entry name" value="ENDORIBONUCLEASE LACTB2"/>
    <property type="match status" value="1"/>
</dbReference>
<sequence>MTAPRDFQPAPQDLQGTRQAASLLLLRDSPAGPEVLMLRRAERADDLRSGVWVFPGGVLDPVDVRLHARVTGADDAALSEDMGLAAGALDYVVAAIRESFEEVGVLLAGPGEAAQRAAQERDGCITGADFEALCQRHDLQLQGDALVYYSHWLTPPGIPKRFDTRFFVARMPGGQAAVADRGEAQEVAWFTPAAALESELKLLPVTRRTLMDLARAPDVDSVLDLARRQPPERCMMPRLGLGPKGVRPVLPDEWAWAEIGRLDPTGQGDVALDLQPLRAVPLSPRVTRLTCANGSVMTGPGTNTYLVRSPGSMEVAVIDPGPDDAHTEAHLQAVLAAAAPGRITRIFVTHTHKDHSPAAQRLRALTGAPVIGRVADHPEWQDATMQPDHVPANGEWFELGPDAHLQAVATPGHASNHVCWLLPQEQLLFTGDHVMQGSTVVINPPDGDMGAYFRSLEAMLALDLDWLAPGHGFLMPEPHAEVHRLLAHRRVREAKVMAALAAIGPATAEQLVPEVYGDVPVARHALAARSLTAHLLKLAAEGRAVRGDAEAIWQVVA</sequence>
<reference evidence="2 3" key="1">
    <citation type="submission" date="2024-04" db="EMBL/GenBank/DDBJ databases">
        <title>Novel species of the genus Ideonella isolated from streams.</title>
        <authorList>
            <person name="Lu H."/>
        </authorList>
    </citation>
    <scope>NUCLEOTIDE SEQUENCE [LARGE SCALE GENOMIC DNA]</scope>
    <source>
        <strain evidence="2 3">LYT19W</strain>
    </source>
</reference>
<dbReference type="Proteomes" id="UP001379945">
    <property type="component" value="Unassembled WGS sequence"/>
</dbReference>
<evidence type="ECO:0000313" key="3">
    <source>
        <dbReference type="Proteomes" id="UP001379945"/>
    </source>
</evidence>
<dbReference type="CDD" id="cd18870">
    <property type="entry name" value="NUDIX_AcylCoAdiphos_Nudt19"/>
    <property type="match status" value="1"/>
</dbReference>
<protein>
    <submittedName>
        <fullName evidence="2">MBL fold metallo-hydrolase</fullName>
    </submittedName>
</protein>
<dbReference type="PANTHER" id="PTHR23131:SF0">
    <property type="entry name" value="ENDORIBONUCLEASE LACTB2"/>
    <property type="match status" value="1"/>
</dbReference>
<gene>
    <name evidence="2" type="ORF">AACH00_00595</name>
</gene>
<dbReference type="InterPro" id="IPR050662">
    <property type="entry name" value="Sec-metab_biosynth-thioest"/>
</dbReference>
<dbReference type="InterPro" id="IPR036866">
    <property type="entry name" value="RibonucZ/Hydroxyglut_hydro"/>
</dbReference>
<name>A0ABU9C2F8_9BURK</name>
<dbReference type="Gene3D" id="1.10.10.10">
    <property type="entry name" value="Winged helix-like DNA-binding domain superfamily/Winged helix DNA-binding domain"/>
    <property type="match status" value="1"/>
</dbReference>
<dbReference type="SMART" id="SM00849">
    <property type="entry name" value="Lactamase_B"/>
    <property type="match status" value="1"/>
</dbReference>
<dbReference type="InterPro" id="IPR001279">
    <property type="entry name" value="Metallo-B-lactamas"/>
</dbReference>
<dbReference type="Pfam" id="PF17778">
    <property type="entry name" value="WHD_BLACT"/>
    <property type="match status" value="1"/>
</dbReference>
<dbReference type="SUPFAM" id="SSF56281">
    <property type="entry name" value="Metallo-hydrolase/oxidoreductase"/>
    <property type="match status" value="1"/>
</dbReference>
<dbReference type="RefSeq" id="WP_341396997.1">
    <property type="nucleotide sequence ID" value="NZ_JBBUTI010000001.1"/>
</dbReference>
<organism evidence="2 3">
    <name type="scientific">Ideonella margarita</name>
    <dbReference type="NCBI Taxonomy" id="2984191"/>
    <lineage>
        <taxon>Bacteria</taxon>
        <taxon>Pseudomonadati</taxon>
        <taxon>Pseudomonadota</taxon>
        <taxon>Betaproteobacteria</taxon>
        <taxon>Burkholderiales</taxon>
        <taxon>Sphaerotilaceae</taxon>
        <taxon>Ideonella</taxon>
    </lineage>
</organism>
<dbReference type="SUPFAM" id="SSF55811">
    <property type="entry name" value="Nudix"/>
    <property type="match status" value="1"/>
</dbReference>
<dbReference type="Pfam" id="PF00293">
    <property type="entry name" value="NUDIX"/>
    <property type="match status" value="1"/>
</dbReference>
<keyword evidence="3" id="KW-1185">Reference proteome</keyword>
<dbReference type="EMBL" id="JBBUTI010000001">
    <property type="protein sequence ID" value="MEK8044837.1"/>
    <property type="molecule type" value="Genomic_DNA"/>
</dbReference>
<dbReference type="Pfam" id="PF00753">
    <property type="entry name" value="Lactamase_B"/>
    <property type="match status" value="1"/>
</dbReference>
<evidence type="ECO:0000313" key="2">
    <source>
        <dbReference type="EMBL" id="MEK8044837.1"/>
    </source>
</evidence>
<accession>A0ABU9C2F8</accession>
<dbReference type="Gene3D" id="3.90.79.10">
    <property type="entry name" value="Nucleoside Triphosphate Pyrophosphohydrolase"/>
    <property type="match status" value="1"/>
</dbReference>
<dbReference type="InterPro" id="IPR041516">
    <property type="entry name" value="LACTB2_WH"/>
</dbReference>